<dbReference type="EMBL" id="AP018495">
    <property type="protein sequence ID" value="BBI30530.1"/>
    <property type="molecule type" value="Genomic_DNA"/>
</dbReference>
<name>A0A3T1CXH1_9VIRU</name>
<dbReference type="KEGG" id="vg:80540882"/>
<reference evidence="2" key="1">
    <citation type="journal article" date="2019" name="J. Virol.">
        <title>Medusavirus, a novel large DNA virus discovered from hot spring water.</title>
        <authorList>
            <person name="Yoshikawa G."/>
            <person name="Blanc-Mathieu R."/>
            <person name="Song C."/>
            <person name="Kayama Y."/>
            <person name="Mochizuki T."/>
            <person name="Murata K."/>
            <person name="Ogata H."/>
            <person name="Takemura M."/>
        </authorList>
    </citation>
    <scope>NUCLEOTIDE SEQUENCE [LARGE SCALE GENOMIC DNA]</scope>
</reference>
<proteinExistence type="predicted"/>
<sequence>MEQLLAAEEKFNRDLLAPLFAIIRDNNTTCTKITSGSDNQFLHYHEGKWWRRLRSECDVVECDEMETMWRRLRPEYNVVECDEMETMLLERLRLFQSISAWGDSWGFTSLIRVPVETAYLCVAIKEYATGFPAGPTAGRAFLSWEDHHALYRQVLDERRMRIRELGIELCTIDDRWSLSRAESLVECSGCWLRRFESCEAVRSHVLFPAQLELGESVCELNQNEE</sequence>
<protein>
    <submittedName>
        <fullName evidence="1">Uncharacterized protein</fullName>
    </submittedName>
</protein>
<evidence type="ECO:0000313" key="1">
    <source>
        <dbReference type="EMBL" id="BBI30530.1"/>
    </source>
</evidence>
<dbReference type="Proteomes" id="UP001161669">
    <property type="component" value="Segment"/>
</dbReference>
<evidence type="ECO:0000313" key="2">
    <source>
        <dbReference type="Proteomes" id="UP001161669"/>
    </source>
</evidence>
<keyword evidence="2" id="KW-1185">Reference proteome</keyword>
<accession>A0A3T1CXH1</accession>
<organism evidence="1 2">
    <name type="scientific">Acanthamoeba castellanii medusavirus J1</name>
    <dbReference type="NCBI Taxonomy" id="3114988"/>
    <lineage>
        <taxon>Viruses</taxon>
        <taxon>Varidnaviria</taxon>
        <taxon>Bamfordvirae</taxon>
        <taxon>Nucleocytoviricota</taxon>
        <taxon>Megaviricetes</taxon>
        <taxon>Mamonoviridae</taxon>
        <taxon>Medusavirus</taxon>
        <taxon>Medusavirus medusae</taxon>
    </lineage>
</organism>